<dbReference type="Pfam" id="PF07814">
    <property type="entry name" value="WAPL"/>
    <property type="match status" value="1"/>
</dbReference>
<gene>
    <name evidence="4" type="ORF">QBC37DRAFT_134798</name>
</gene>
<dbReference type="InterPro" id="IPR022771">
    <property type="entry name" value="WAPL_C"/>
</dbReference>
<reference evidence="4" key="1">
    <citation type="journal article" date="2023" name="Mol. Phylogenet. Evol.">
        <title>Genome-scale phylogeny and comparative genomics of the fungal order Sordariales.</title>
        <authorList>
            <person name="Hensen N."/>
            <person name="Bonometti L."/>
            <person name="Westerberg I."/>
            <person name="Brannstrom I.O."/>
            <person name="Guillou S."/>
            <person name="Cros-Aarteil S."/>
            <person name="Calhoun S."/>
            <person name="Haridas S."/>
            <person name="Kuo A."/>
            <person name="Mondo S."/>
            <person name="Pangilinan J."/>
            <person name="Riley R."/>
            <person name="LaButti K."/>
            <person name="Andreopoulos B."/>
            <person name="Lipzen A."/>
            <person name="Chen C."/>
            <person name="Yan M."/>
            <person name="Daum C."/>
            <person name="Ng V."/>
            <person name="Clum A."/>
            <person name="Steindorff A."/>
            <person name="Ohm R.A."/>
            <person name="Martin F."/>
            <person name="Silar P."/>
            <person name="Natvig D.O."/>
            <person name="Lalanne C."/>
            <person name="Gautier V."/>
            <person name="Ament-Velasquez S.L."/>
            <person name="Kruys A."/>
            <person name="Hutchinson M.I."/>
            <person name="Powell A.J."/>
            <person name="Barry K."/>
            <person name="Miller A.N."/>
            <person name="Grigoriev I.V."/>
            <person name="Debuchy R."/>
            <person name="Gladieux P."/>
            <person name="Hiltunen Thoren M."/>
            <person name="Johannesson H."/>
        </authorList>
    </citation>
    <scope>NUCLEOTIDE SEQUENCE</scope>
    <source>
        <strain evidence="4">PSN293</strain>
    </source>
</reference>
<feature type="compositionally biased region" description="Polar residues" evidence="2">
    <location>
        <begin position="192"/>
        <end position="206"/>
    </location>
</feature>
<evidence type="ECO:0000313" key="4">
    <source>
        <dbReference type="EMBL" id="KAK4219382.1"/>
    </source>
</evidence>
<feature type="region of interest" description="Disordered" evidence="2">
    <location>
        <begin position="1"/>
        <end position="301"/>
    </location>
</feature>
<dbReference type="InterPro" id="IPR039874">
    <property type="entry name" value="WAPL"/>
</dbReference>
<dbReference type="Gene3D" id="1.25.10.10">
    <property type="entry name" value="Leucine-rich Repeat Variant"/>
    <property type="match status" value="2"/>
</dbReference>
<accession>A0AAN7BDJ3</accession>
<proteinExistence type="inferred from homology"/>
<feature type="domain" description="Wings apart-like protein C-terminal" evidence="3">
    <location>
        <begin position="380"/>
        <end position="720"/>
    </location>
</feature>
<feature type="compositionally biased region" description="Polar residues" evidence="2">
    <location>
        <begin position="90"/>
        <end position="100"/>
    </location>
</feature>
<dbReference type="PANTHER" id="PTHR22100">
    <property type="entry name" value="WINGS APART-LIKE PROTEIN HOMOLOG"/>
    <property type="match status" value="1"/>
</dbReference>
<protein>
    <submittedName>
        <fullName evidence="4">Wings apart-like protein 1</fullName>
    </submittedName>
</protein>
<dbReference type="Proteomes" id="UP001301769">
    <property type="component" value="Unassembled WGS sequence"/>
</dbReference>
<evidence type="ECO:0000313" key="5">
    <source>
        <dbReference type="Proteomes" id="UP001301769"/>
    </source>
</evidence>
<sequence>MNESDPYDFDSQFTSKPRKTYGKSRLPRVQTAPTLVRATKSEITTAQTSPSPPASPVTQPRRRVVASSSKNKLQSHKYGRSANEKRVEETQSQPQLSTTAMEIDGDDKRKLKKPRLVRSQSEKAKIGDVYSTPDSSPSSPPPRVVNAFPRSVPVQKPQAKGRRTPERDTKTKTAVSSAMPFSAKTTRALDNLSLSSETPPGPNQTFALRLSKPQPGSSTSKPMGKKRPSPEADSSSPVKKTEGKGPKRRRLIDALNAQADSSSEDEEEEHTSSQETAVSPHRVSPGLHSSTPPPPEVTHQSKVVRQVHSAKKAGPKFTYSGQQRTMLAEEEDIFGHGLGSIDEEPSSKGPLLNFGRPKSTKFNAFDFMDEDDETVNTGAVRSVHELRQAGANSRFTHEMDDILDRIGVPTPKPSPLRRGALLELAEKIKEKDFQQQFRNHSNNVGVFKSLKEETDIVCGYSIVAIFATLLATSVSAHLLQQVLESGLAPLLGRLLGETTDIVLLVKDRRQNVSRNGQTTLGGIKASFLKLPIWEPMSPVHLSPRTLGLKCLDLILRQPSRSSVETEIYTAEVTDRLFAILSASTDDSWDFPSHQASIDFYLALYLTESHSINALQSRLGTRWTSHYIPIVADVVETALRRPADESNDLDGLALRVALNVTNHNEAACRQFVERGLLLRLVESACVAFELSLNSVKVDSFLPKVHESLIMMLGVMINFCVYYPPASESLGKSAKASKSPLERLIRVFADNHAKTADADSIQKTQLNVALGYLSILLGYLCLNQAILKRFASVHPKKSLQPLLDSINEFIHFHQRVANAEQDGELKQETDFAALGRLKGLVTQLEEKLQN</sequence>
<reference evidence="4" key="2">
    <citation type="submission" date="2023-05" db="EMBL/GenBank/DDBJ databases">
        <authorList>
            <consortium name="Lawrence Berkeley National Laboratory"/>
            <person name="Steindorff A."/>
            <person name="Hensen N."/>
            <person name="Bonometti L."/>
            <person name="Westerberg I."/>
            <person name="Brannstrom I.O."/>
            <person name="Guillou S."/>
            <person name="Cros-Aarteil S."/>
            <person name="Calhoun S."/>
            <person name="Haridas S."/>
            <person name="Kuo A."/>
            <person name="Mondo S."/>
            <person name="Pangilinan J."/>
            <person name="Riley R."/>
            <person name="Labutti K."/>
            <person name="Andreopoulos B."/>
            <person name="Lipzen A."/>
            <person name="Chen C."/>
            <person name="Yanf M."/>
            <person name="Daum C."/>
            <person name="Ng V."/>
            <person name="Clum A."/>
            <person name="Ohm R."/>
            <person name="Martin F."/>
            <person name="Silar P."/>
            <person name="Natvig D."/>
            <person name="Lalanne C."/>
            <person name="Gautier V."/>
            <person name="Ament-Velasquez S.L."/>
            <person name="Kruys A."/>
            <person name="Hutchinson M.I."/>
            <person name="Powell A.J."/>
            <person name="Barry K."/>
            <person name="Miller A.N."/>
            <person name="Grigoriev I.V."/>
            <person name="Debuchy R."/>
            <person name="Gladieux P."/>
            <person name="Thoren M.H."/>
            <person name="Johannesson H."/>
        </authorList>
    </citation>
    <scope>NUCLEOTIDE SEQUENCE</scope>
    <source>
        <strain evidence="4">PSN293</strain>
    </source>
</reference>
<evidence type="ECO:0000256" key="1">
    <source>
        <dbReference type="ARBA" id="ARBA00006854"/>
    </source>
</evidence>
<comment type="caution">
    <text evidence="4">The sequence shown here is derived from an EMBL/GenBank/DDBJ whole genome shotgun (WGS) entry which is preliminary data.</text>
</comment>
<dbReference type="AlphaFoldDB" id="A0AAN7BDJ3"/>
<organism evidence="4 5">
    <name type="scientific">Rhypophila decipiens</name>
    <dbReference type="NCBI Taxonomy" id="261697"/>
    <lineage>
        <taxon>Eukaryota</taxon>
        <taxon>Fungi</taxon>
        <taxon>Dikarya</taxon>
        <taxon>Ascomycota</taxon>
        <taxon>Pezizomycotina</taxon>
        <taxon>Sordariomycetes</taxon>
        <taxon>Sordariomycetidae</taxon>
        <taxon>Sordariales</taxon>
        <taxon>Naviculisporaceae</taxon>
        <taxon>Rhypophila</taxon>
    </lineage>
</organism>
<comment type="similarity">
    <text evidence="1">Belongs to the WAPL family.</text>
</comment>
<evidence type="ECO:0000256" key="2">
    <source>
        <dbReference type="SAM" id="MobiDB-lite"/>
    </source>
</evidence>
<evidence type="ECO:0000259" key="3">
    <source>
        <dbReference type="Pfam" id="PF07814"/>
    </source>
</evidence>
<feature type="compositionally biased region" description="Basic residues" evidence="2">
    <location>
        <begin position="16"/>
        <end position="26"/>
    </location>
</feature>
<keyword evidence="5" id="KW-1185">Reference proteome</keyword>
<dbReference type="EMBL" id="MU858048">
    <property type="protein sequence ID" value="KAK4219382.1"/>
    <property type="molecule type" value="Genomic_DNA"/>
</dbReference>
<name>A0AAN7BDJ3_9PEZI</name>
<dbReference type="InterPro" id="IPR011989">
    <property type="entry name" value="ARM-like"/>
</dbReference>
<dbReference type="PANTHER" id="PTHR22100:SF13">
    <property type="entry name" value="WINGS APART-LIKE PROTEIN HOMOLOG"/>
    <property type="match status" value="1"/>
</dbReference>